<name>A0A0L8V654_9BACT</name>
<dbReference type="EMBL" id="LGIA01000181">
    <property type="protein sequence ID" value="KOH43652.1"/>
    <property type="molecule type" value="Genomic_DNA"/>
</dbReference>
<proteinExistence type="predicted"/>
<feature type="region of interest" description="Disordered" evidence="1">
    <location>
        <begin position="125"/>
        <end position="161"/>
    </location>
</feature>
<evidence type="ECO:0000313" key="3">
    <source>
        <dbReference type="Proteomes" id="UP000036958"/>
    </source>
</evidence>
<organism evidence="2 3">
    <name type="scientific">Sunxiuqinia dokdonensis</name>
    <dbReference type="NCBI Taxonomy" id="1409788"/>
    <lineage>
        <taxon>Bacteria</taxon>
        <taxon>Pseudomonadati</taxon>
        <taxon>Bacteroidota</taxon>
        <taxon>Bacteroidia</taxon>
        <taxon>Marinilabiliales</taxon>
        <taxon>Prolixibacteraceae</taxon>
        <taxon>Sunxiuqinia</taxon>
    </lineage>
</organism>
<evidence type="ECO:0000256" key="1">
    <source>
        <dbReference type="SAM" id="MobiDB-lite"/>
    </source>
</evidence>
<reference evidence="3" key="1">
    <citation type="submission" date="2015-07" db="EMBL/GenBank/DDBJ databases">
        <title>Genome sequencing of Sunxiuqinia dokdonensis strain SK.</title>
        <authorList>
            <person name="Ahn S."/>
            <person name="Kim B.-C."/>
        </authorList>
    </citation>
    <scope>NUCLEOTIDE SEQUENCE [LARGE SCALE GENOMIC DNA]</scope>
    <source>
        <strain evidence="3">SK</strain>
    </source>
</reference>
<dbReference type="OrthoDB" id="1442826at2"/>
<dbReference type="STRING" id="1409788.NC99_35720"/>
<dbReference type="RefSeq" id="WP_053186145.1">
    <property type="nucleotide sequence ID" value="NZ_LGIA01000181.1"/>
</dbReference>
<comment type="caution">
    <text evidence="2">The sequence shown here is derived from an EMBL/GenBank/DDBJ whole genome shotgun (WGS) entry which is preliminary data.</text>
</comment>
<feature type="compositionally biased region" description="Basic and acidic residues" evidence="1">
    <location>
        <begin position="151"/>
        <end position="161"/>
    </location>
</feature>
<gene>
    <name evidence="2" type="ORF">NC99_35720</name>
</gene>
<dbReference type="AlphaFoldDB" id="A0A0L8V654"/>
<accession>A0A0L8V654</accession>
<sequence length="161" mass="18522">MNYIKHLNGFFERVSGDGRLTAYHISLYLAVFQLWNLNRFTGKFPINRTELMILSRIGSVNTYAKCIKELDRWKYIRYFPSANRHCGSEVSCIRFDTGSNTGDSTGNDTASDTGDDTLIKRINRKTGNKSPDQIFQNGERRKINGSNHYHVNNDKDYSEPL</sequence>
<evidence type="ECO:0000313" key="2">
    <source>
        <dbReference type="EMBL" id="KOH43652.1"/>
    </source>
</evidence>
<protein>
    <submittedName>
        <fullName evidence="2">Uncharacterized protein</fullName>
    </submittedName>
</protein>
<keyword evidence="3" id="KW-1185">Reference proteome</keyword>
<dbReference type="Proteomes" id="UP000036958">
    <property type="component" value="Unassembled WGS sequence"/>
</dbReference>